<dbReference type="GO" id="GO:0006418">
    <property type="term" value="P:tRNA aminoacylation for protein translation"/>
    <property type="evidence" value="ECO:0007669"/>
    <property type="project" value="InterPro"/>
</dbReference>
<dbReference type="GO" id="GO:0005524">
    <property type="term" value="F:ATP binding"/>
    <property type="evidence" value="ECO:0007669"/>
    <property type="project" value="UniProtKB-KW"/>
</dbReference>
<dbReference type="InterPro" id="IPR056411">
    <property type="entry name" value="CysS_C"/>
</dbReference>
<organism evidence="5 6">
    <name type="scientific">Candidatus Desulfolinea nitratireducens</name>
    <dbReference type="NCBI Taxonomy" id="2841698"/>
    <lineage>
        <taxon>Bacteria</taxon>
        <taxon>Bacillati</taxon>
        <taxon>Chloroflexota</taxon>
        <taxon>Anaerolineae</taxon>
        <taxon>Anaerolineales</taxon>
        <taxon>Anaerolineales incertae sedis</taxon>
        <taxon>Candidatus Desulfolinea</taxon>
    </lineage>
</organism>
<dbReference type="AlphaFoldDB" id="A0A8J6NK66"/>
<keyword evidence="3" id="KW-0067">ATP-binding</keyword>
<keyword evidence="1" id="KW-0436">Ligase</keyword>
<evidence type="ECO:0000256" key="3">
    <source>
        <dbReference type="ARBA" id="ARBA00022840"/>
    </source>
</evidence>
<evidence type="ECO:0000313" key="5">
    <source>
        <dbReference type="EMBL" id="MBC8335224.1"/>
    </source>
</evidence>
<dbReference type="Pfam" id="PF23493">
    <property type="entry name" value="CysS_C"/>
    <property type="match status" value="1"/>
</dbReference>
<dbReference type="GO" id="GO:0004812">
    <property type="term" value="F:aminoacyl-tRNA ligase activity"/>
    <property type="evidence" value="ECO:0007669"/>
    <property type="project" value="InterPro"/>
</dbReference>
<accession>A0A8J6NK66</accession>
<protein>
    <submittedName>
        <fullName evidence="5">Cysteinyl-tRNA synthetase</fullName>
    </submittedName>
</protein>
<comment type="caution">
    <text evidence="5">The sequence shown here is derived from an EMBL/GenBank/DDBJ whole genome shotgun (WGS) entry which is preliminary data.</text>
</comment>
<dbReference type="InterPro" id="IPR009080">
    <property type="entry name" value="tRNAsynth_Ia_anticodon-bd"/>
</dbReference>
<evidence type="ECO:0000313" key="6">
    <source>
        <dbReference type="Proteomes" id="UP000614469"/>
    </source>
</evidence>
<name>A0A8J6NK66_9CHLR</name>
<sequence>MYGKIAFLGSGETSLAGGRIFESLIKDLNHPPRIAIMETTAGFELNSDLVAQKVGDYLKTRLQNYDPIIDIIPARKKDTAFSPDNPDILTPLLSADLIFMGPGSPTYAVRQLKNTLAWDVIRYRNRSGAALIFASAATIAVSEHVLPVYEIFKVGEDTHAKPGLDLFEDCCLPLSFIPHWNNTDGGADVDTSRCFVGRERFDLWRQQLPDDQIIVGLDEHTGIILDFETSSCSTSGVSSVTVIDKKKIEIYPAGETFSLHDLGDFCPAELEDGISAKALEFLRNAPDPELAPVPSDEVLALVESRQKARNSKDFAESDRLRDQIAALGWTVQDSPDGQELVKN</sequence>
<feature type="domain" description="Cysteinyl-tRNA ligase anticodon binding" evidence="4">
    <location>
        <begin position="295"/>
        <end position="339"/>
    </location>
</feature>
<dbReference type="InterPro" id="IPR029062">
    <property type="entry name" value="Class_I_gatase-like"/>
</dbReference>
<gene>
    <name evidence="5" type="ORF">H8E29_08170</name>
</gene>
<proteinExistence type="predicted"/>
<dbReference type="SUPFAM" id="SSF47323">
    <property type="entry name" value="Anticodon-binding domain of a subclass of class I aminoacyl-tRNA synthetases"/>
    <property type="match status" value="1"/>
</dbReference>
<evidence type="ECO:0000256" key="1">
    <source>
        <dbReference type="ARBA" id="ARBA00022598"/>
    </source>
</evidence>
<evidence type="ECO:0000256" key="2">
    <source>
        <dbReference type="ARBA" id="ARBA00022741"/>
    </source>
</evidence>
<dbReference type="Proteomes" id="UP000614469">
    <property type="component" value="Unassembled WGS sequence"/>
</dbReference>
<reference evidence="5 6" key="1">
    <citation type="submission" date="2020-08" db="EMBL/GenBank/DDBJ databases">
        <title>Bridging the membrane lipid divide: bacteria of the FCB group superphylum have the potential to synthesize archaeal ether lipids.</title>
        <authorList>
            <person name="Villanueva L."/>
            <person name="Von Meijenfeldt F.A.B."/>
            <person name="Westbye A.B."/>
            <person name="Yadav S."/>
            <person name="Hopmans E.C."/>
            <person name="Dutilh B.E."/>
            <person name="Sinninghe Damste J.S."/>
        </authorList>
    </citation>
    <scope>NUCLEOTIDE SEQUENCE [LARGE SCALE GENOMIC DNA]</scope>
    <source>
        <strain evidence="5">NIOZ-UU36</strain>
    </source>
</reference>
<keyword evidence="2" id="KW-0547">Nucleotide-binding</keyword>
<dbReference type="EMBL" id="JACNJN010000095">
    <property type="protein sequence ID" value="MBC8335224.1"/>
    <property type="molecule type" value="Genomic_DNA"/>
</dbReference>
<dbReference type="Gene3D" id="3.40.50.880">
    <property type="match status" value="1"/>
</dbReference>
<dbReference type="Gene3D" id="1.20.120.1910">
    <property type="entry name" value="Cysteine-tRNA ligase, C-terminal anti-codon recognition domain"/>
    <property type="match status" value="1"/>
</dbReference>
<evidence type="ECO:0000259" key="4">
    <source>
        <dbReference type="Pfam" id="PF23493"/>
    </source>
</evidence>